<keyword evidence="1" id="KW-0812">Transmembrane</keyword>
<evidence type="ECO:0000313" key="4">
    <source>
        <dbReference type="Proteomes" id="UP001589773"/>
    </source>
</evidence>
<feature type="domain" description="SPW repeat-containing integral membrane" evidence="2">
    <location>
        <begin position="10"/>
        <end position="105"/>
    </location>
</feature>
<organism evidence="3 4">
    <name type="scientific">Massilia consociata</name>
    <dbReference type="NCBI Taxonomy" id="760117"/>
    <lineage>
        <taxon>Bacteria</taxon>
        <taxon>Pseudomonadati</taxon>
        <taxon>Pseudomonadota</taxon>
        <taxon>Betaproteobacteria</taxon>
        <taxon>Burkholderiales</taxon>
        <taxon>Oxalobacteraceae</taxon>
        <taxon>Telluria group</taxon>
        <taxon>Massilia</taxon>
    </lineage>
</organism>
<feature type="transmembrane region" description="Helical" evidence="1">
    <location>
        <begin position="35"/>
        <end position="54"/>
    </location>
</feature>
<keyword evidence="4" id="KW-1185">Reference proteome</keyword>
<reference evidence="3 4" key="1">
    <citation type="submission" date="2024-09" db="EMBL/GenBank/DDBJ databases">
        <authorList>
            <person name="Sun Q."/>
            <person name="Mori K."/>
        </authorList>
    </citation>
    <scope>NUCLEOTIDE SEQUENCE [LARGE SCALE GENOMIC DNA]</scope>
    <source>
        <strain evidence="3 4">CCM 7792</strain>
    </source>
</reference>
<evidence type="ECO:0000259" key="2">
    <source>
        <dbReference type="Pfam" id="PF03779"/>
    </source>
</evidence>
<accession>A0ABV6FD21</accession>
<proteinExistence type="predicted"/>
<gene>
    <name evidence="3" type="ORF">ACFFJK_05930</name>
</gene>
<name>A0ABV6FD21_9BURK</name>
<feature type="transmembrane region" description="Helical" evidence="1">
    <location>
        <begin position="12"/>
        <end position="29"/>
    </location>
</feature>
<feature type="transmembrane region" description="Helical" evidence="1">
    <location>
        <begin position="87"/>
        <end position="106"/>
    </location>
</feature>
<feature type="transmembrane region" description="Helical" evidence="1">
    <location>
        <begin position="61"/>
        <end position="81"/>
    </location>
</feature>
<dbReference type="Pfam" id="PF03779">
    <property type="entry name" value="SPW"/>
    <property type="match status" value="1"/>
</dbReference>
<evidence type="ECO:0000256" key="1">
    <source>
        <dbReference type="SAM" id="Phobius"/>
    </source>
</evidence>
<dbReference type="EMBL" id="JBHLWP010000006">
    <property type="protein sequence ID" value="MFC0251425.1"/>
    <property type="molecule type" value="Genomic_DNA"/>
</dbReference>
<keyword evidence="1" id="KW-1133">Transmembrane helix</keyword>
<dbReference type="Proteomes" id="UP001589773">
    <property type="component" value="Unassembled WGS sequence"/>
</dbReference>
<protein>
    <submittedName>
        <fullName evidence="3">SPW repeat protein</fullName>
    </submittedName>
</protein>
<dbReference type="RefSeq" id="WP_379678239.1">
    <property type="nucleotide sequence ID" value="NZ_JBHLWP010000006.1"/>
</dbReference>
<comment type="caution">
    <text evidence="3">The sequence shown here is derived from an EMBL/GenBank/DDBJ whole genome shotgun (WGS) entry which is preliminary data.</text>
</comment>
<sequence>MAMHLSTKRWQDQVMVLIGVWLFVSPWVFGYPGTSAAAMNAGIAGAIIAVLAAFDLVKSHVWAVLLNVVVGAWVAVSPWLVDTMRDPAMSWSLVIGGIATIVLALWELRSDPELHNQWTGSRAT</sequence>
<keyword evidence="1" id="KW-0472">Membrane</keyword>
<dbReference type="InterPro" id="IPR005530">
    <property type="entry name" value="SPW"/>
</dbReference>
<evidence type="ECO:0000313" key="3">
    <source>
        <dbReference type="EMBL" id="MFC0251425.1"/>
    </source>
</evidence>